<reference evidence="3" key="2">
    <citation type="journal article" date="2017" name="Nat. Plants">
        <title>The Aegilops tauschii genome reveals multiple impacts of transposons.</title>
        <authorList>
            <person name="Zhao G."/>
            <person name="Zou C."/>
            <person name="Li K."/>
            <person name="Wang K."/>
            <person name="Li T."/>
            <person name="Gao L."/>
            <person name="Zhang X."/>
            <person name="Wang H."/>
            <person name="Yang Z."/>
            <person name="Liu X."/>
            <person name="Jiang W."/>
            <person name="Mao L."/>
            <person name="Kong X."/>
            <person name="Jiao Y."/>
            <person name="Jia J."/>
        </authorList>
    </citation>
    <scope>NUCLEOTIDE SEQUENCE [LARGE SCALE GENOMIC DNA]</scope>
    <source>
        <strain evidence="3">cv. AL8/78</strain>
    </source>
</reference>
<feature type="region of interest" description="Disordered" evidence="1">
    <location>
        <begin position="1"/>
        <end position="31"/>
    </location>
</feature>
<dbReference type="EnsemblPlants" id="AET6Gv20018800.14">
    <property type="protein sequence ID" value="AET6Gv20018800.14"/>
    <property type="gene ID" value="AET6Gv20018800"/>
</dbReference>
<feature type="compositionally biased region" description="Low complexity" evidence="1">
    <location>
        <begin position="18"/>
        <end position="29"/>
    </location>
</feature>
<name>A0A453MPH9_AEGTS</name>
<dbReference type="AlphaFoldDB" id="A0A453MPH9"/>
<accession>A0A453MPH9</accession>
<reference evidence="2" key="3">
    <citation type="journal article" date="2017" name="Nature">
        <title>Genome sequence of the progenitor of the wheat D genome Aegilops tauschii.</title>
        <authorList>
            <person name="Luo M.C."/>
            <person name="Gu Y.Q."/>
            <person name="Puiu D."/>
            <person name="Wang H."/>
            <person name="Twardziok S.O."/>
            <person name="Deal K.R."/>
            <person name="Huo N."/>
            <person name="Zhu T."/>
            <person name="Wang L."/>
            <person name="Wang Y."/>
            <person name="McGuire P.E."/>
            <person name="Liu S."/>
            <person name="Long H."/>
            <person name="Ramasamy R.K."/>
            <person name="Rodriguez J.C."/>
            <person name="Van S.L."/>
            <person name="Yuan L."/>
            <person name="Wang Z."/>
            <person name="Xia Z."/>
            <person name="Xiao L."/>
            <person name="Anderson O.D."/>
            <person name="Ouyang S."/>
            <person name="Liang Y."/>
            <person name="Zimin A.V."/>
            <person name="Pertea G."/>
            <person name="Qi P."/>
            <person name="Bennetzen J.L."/>
            <person name="Dai X."/>
            <person name="Dawson M.W."/>
            <person name="Muller H.G."/>
            <person name="Kugler K."/>
            <person name="Rivarola-Duarte L."/>
            <person name="Spannagl M."/>
            <person name="Mayer K.F.X."/>
            <person name="Lu F.H."/>
            <person name="Bevan M.W."/>
            <person name="Leroy P."/>
            <person name="Li P."/>
            <person name="You F.M."/>
            <person name="Sun Q."/>
            <person name="Liu Z."/>
            <person name="Lyons E."/>
            <person name="Wicker T."/>
            <person name="Salzberg S.L."/>
            <person name="Devos K.M."/>
            <person name="Dvorak J."/>
        </authorList>
    </citation>
    <scope>NUCLEOTIDE SEQUENCE [LARGE SCALE GENOMIC DNA]</scope>
    <source>
        <strain evidence="2">cv. AL8/78</strain>
    </source>
</reference>
<reference evidence="3" key="1">
    <citation type="journal article" date="2014" name="Science">
        <title>Ancient hybridizations among the ancestral genomes of bread wheat.</title>
        <authorList>
            <consortium name="International Wheat Genome Sequencing Consortium,"/>
            <person name="Marcussen T."/>
            <person name="Sandve S.R."/>
            <person name="Heier L."/>
            <person name="Spannagl M."/>
            <person name="Pfeifer M."/>
            <person name="Jakobsen K.S."/>
            <person name="Wulff B.B."/>
            <person name="Steuernagel B."/>
            <person name="Mayer K.F."/>
            <person name="Olsen O.A."/>
        </authorList>
    </citation>
    <scope>NUCLEOTIDE SEQUENCE [LARGE SCALE GENOMIC DNA]</scope>
    <source>
        <strain evidence="3">cv. AL8/78</strain>
    </source>
</reference>
<reference evidence="2" key="4">
    <citation type="submission" date="2019-03" db="UniProtKB">
        <authorList>
            <consortium name="EnsemblPlants"/>
        </authorList>
    </citation>
    <scope>IDENTIFICATION</scope>
</reference>
<dbReference type="Gramene" id="AET6Gv20018800.14">
    <property type="protein sequence ID" value="AET6Gv20018800.14"/>
    <property type="gene ID" value="AET6Gv20018800"/>
</dbReference>
<keyword evidence="3" id="KW-1185">Reference proteome</keyword>
<protein>
    <submittedName>
        <fullName evidence="2">Uncharacterized protein</fullName>
    </submittedName>
</protein>
<reference evidence="2" key="5">
    <citation type="journal article" date="2021" name="G3 (Bethesda)">
        <title>Aegilops tauschii genome assembly Aet v5.0 features greater sequence contiguity and improved annotation.</title>
        <authorList>
            <person name="Wang L."/>
            <person name="Zhu T."/>
            <person name="Rodriguez J.C."/>
            <person name="Deal K.R."/>
            <person name="Dubcovsky J."/>
            <person name="McGuire P.E."/>
            <person name="Lux T."/>
            <person name="Spannagl M."/>
            <person name="Mayer K.F.X."/>
            <person name="Baldrich P."/>
            <person name="Meyers B.C."/>
            <person name="Huo N."/>
            <person name="Gu Y.Q."/>
            <person name="Zhou H."/>
            <person name="Devos K.M."/>
            <person name="Bennetzen J.L."/>
            <person name="Unver T."/>
            <person name="Budak H."/>
            <person name="Gulick P.J."/>
            <person name="Galiba G."/>
            <person name="Kalapos B."/>
            <person name="Nelson D.R."/>
            <person name="Li P."/>
            <person name="You F.M."/>
            <person name="Luo M.C."/>
            <person name="Dvorak J."/>
        </authorList>
    </citation>
    <scope>NUCLEOTIDE SEQUENCE [LARGE SCALE GENOMIC DNA]</scope>
    <source>
        <strain evidence="2">cv. AL8/78</strain>
    </source>
</reference>
<organism evidence="2 3">
    <name type="scientific">Aegilops tauschii subsp. strangulata</name>
    <name type="common">Goatgrass</name>
    <dbReference type="NCBI Taxonomy" id="200361"/>
    <lineage>
        <taxon>Eukaryota</taxon>
        <taxon>Viridiplantae</taxon>
        <taxon>Streptophyta</taxon>
        <taxon>Embryophyta</taxon>
        <taxon>Tracheophyta</taxon>
        <taxon>Spermatophyta</taxon>
        <taxon>Magnoliopsida</taxon>
        <taxon>Liliopsida</taxon>
        <taxon>Poales</taxon>
        <taxon>Poaceae</taxon>
        <taxon>BOP clade</taxon>
        <taxon>Pooideae</taxon>
        <taxon>Triticodae</taxon>
        <taxon>Triticeae</taxon>
        <taxon>Triticinae</taxon>
        <taxon>Aegilops</taxon>
    </lineage>
</organism>
<dbReference type="Proteomes" id="UP000015105">
    <property type="component" value="Chromosome 6D"/>
</dbReference>
<proteinExistence type="predicted"/>
<evidence type="ECO:0000313" key="3">
    <source>
        <dbReference type="Proteomes" id="UP000015105"/>
    </source>
</evidence>
<evidence type="ECO:0000313" key="2">
    <source>
        <dbReference type="EnsemblPlants" id="AET6Gv20018800.14"/>
    </source>
</evidence>
<evidence type="ECO:0000256" key="1">
    <source>
        <dbReference type="SAM" id="MobiDB-lite"/>
    </source>
</evidence>
<sequence length="81" mass="8558">MPTRSRLPPRRRTLTNEPSPRSSVPPNSRGVAAVKAASSCTVVRVATMDRSGEGTTGFEENYERGRCPAAAGTRRGLCPGG</sequence>